<evidence type="ECO:0000259" key="11">
    <source>
        <dbReference type="PROSITE" id="PS50850"/>
    </source>
</evidence>
<evidence type="ECO:0000256" key="3">
    <source>
        <dbReference type="ARBA" id="ARBA00022448"/>
    </source>
</evidence>
<dbReference type="EMBL" id="CABFJX010000168">
    <property type="protein sequence ID" value="VTT66270.1"/>
    <property type="molecule type" value="Genomic_DNA"/>
</dbReference>
<protein>
    <recommendedName>
        <fullName evidence="11">Major facilitator superfamily (MFS) profile domain-containing protein</fullName>
    </recommendedName>
</protein>
<keyword evidence="5 9" id="KW-1133">Transmembrane helix</keyword>
<feature type="transmembrane region" description="Helical" evidence="9">
    <location>
        <begin position="657"/>
        <end position="677"/>
    </location>
</feature>
<keyword evidence="10" id="KW-0732">Signal</keyword>
<feature type="region of interest" description="Disordered" evidence="8">
    <location>
        <begin position="899"/>
        <end position="939"/>
    </location>
</feature>
<feature type="transmembrane region" description="Helical" evidence="9">
    <location>
        <begin position="1264"/>
        <end position="1285"/>
    </location>
</feature>
<evidence type="ECO:0000256" key="6">
    <source>
        <dbReference type="ARBA" id="ARBA00023136"/>
    </source>
</evidence>
<keyword evidence="6 9" id="KW-0472">Membrane</keyword>
<evidence type="ECO:0000256" key="4">
    <source>
        <dbReference type="ARBA" id="ARBA00022692"/>
    </source>
</evidence>
<proteinExistence type="inferred from homology"/>
<feature type="transmembrane region" description="Helical" evidence="9">
    <location>
        <begin position="531"/>
        <end position="549"/>
    </location>
</feature>
<feature type="transmembrane region" description="Helical" evidence="9">
    <location>
        <begin position="767"/>
        <end position="792"/>
    </location>
</feature>
<dbReference type="PANTHER" id="PTHR23514:SF3">
    <property type="entry name" value="BYPASS OF STOP CODON PROTEIN 6"/>
    <property type="match status" value="1"/>
</dbReference>
<dbReference type="InterPro" id="IPR012419">
    <property type="entry name" value="Cas1_AcylTrans_dom"/>
</dbReference>
<feature type="transmembrane region" description="Helical" evidence="9">
    <location>
        <begin position="991"/>
        <end position="1013"/>
    </location>
</feature>
<feature type="transmembrane region" description="Helical" evidence="9">
    <location>
        <begin position="394"/>
        <end position="413"/>
    </location>
</feature>
<keyword evidence="3" id="KW-0813">Transport</keyword>
<dbReference type="InterPro" id="IPR036259">
    <property type="entry name" value="MFS_trans_sf"/>
</dbReference>
<feature type="signal peptide" evidence="10">
    <location>
        <begin position="1"/>
        <end position="23"/>
    </location>
</feature>
<reference evidence="12" key="1">
    <citation type="submission" date="2019-05" db="EMBL/GenBank/DDBJ databases">
        <authorList>
            <person name="Piombo E."/>
        </authorList>
    </citation>
    <scope>NUCLEOTIDE SEQUENCE</scope>
    <source>
        <strain evidence="12">C2S</strain>
    </source>
</reference>
<feature type="transmembrane region" description="Helical" evidence="9">
    <location>
        <begin position="1047"/>
        <end position="1069"/>
    </location>
</feature>
<feature type="transmembrane region" description="Helical" evidence="9">
    <location>
        <begin position="1081"/>
        <end position="1102"/>
    </location>
</feature>
<feature type="transmembrane region" description="Helical" evidence="9">
    <location>
        <begin position="1025"/>
        <end position="1041"/>
    </location>
</feature>
<comment type="caution">
    <text evidence="12">The sequence shown here is derived from an EMBL/GenBank/DDBJ whole genome shotgun (WGS) entry which is preliminary data.</text>
</comment>
<evidence type="ECO:0000313" key="13">
    <source>
        <dbReference type="Proteomes" id="UP000760494"/>
    </source>
</evidence>
<evidence type="ECO:0000256" key="5">
    <source>
        <dbReference type="ARBA" id="ARBA00022989"/>
    </source>
</evidence>
<evidence type="ECO:0000313" key="12">
    <source>
        <dbReference type="EMBL" id="VTT66270.1"/>
    </source>
</evidence>
<keyword evidence="4 9" id="KW-0812">Transmembrane</keyword>
<comment type="subcellular location">
    <subcellularLocation>
        <location evidence="1">Endomembrane system</location>
        <topology evidence="1">Multi-pass membrane protein</topology>
    </subcellularLocation>
</comment>
<feature type="transmembrane region" description="Helical" evidence="9">
    <location>
        <begin position="1167"/>
        <end position="1189"/>
    </location>
</feature>
<keyword evidence="7" id="KW-0325">Glycoprotein</keyword>
<feature type="transmembrane region" description="Helical" evidence="9">
    <location>
        <begin position="1209"/>
        <end position="1226"/>
    </location>
</feature>
<comment type="similarity">
    <text evidence="2">Belongs to the major facilitator superfamily.</text>
</comment>
<dbReference type="PROSITE" id="PS50850">
    <property type="entry name" value="MFS"/>
    <property type="match status" value="1"/>
</dbReference>
<evidence type="ECO:0000256" key="2">
    <source>
        <dbReference type="ARBA" id="ARBA00008335"/>
    </source>
</evidence>
<dbReference type="InterPro" id="IPR020846">
    <property type="entry name" value="MFS_dom"/>
</dbReference>
<feature type="transmembrane region" description="Helical" evidence="9">
    <location>
        <begin position="627"/>
        <end position="645"/>
    </location>
</feature>
<dbReference type="PANTHER" id="PTHR23514">
    <property type="entry name" value="BYPASS OF STOP CODON PROTEIN 6"/>
    <property type="match status" value="1"/>
</dbReference>
<evidence type="ECO:0000256" key="9">
    <source>
        <dbReference type="SAM" id="Phobius"/>
    </source>
</evidence>
<evidence type="ECO:0000256" key="8">
    <source>
        <dbReference type="SAM" id="MobiDB-lite"/>
    </source>
</evidence>
<dbReference type="SUPFAM" id="SSF103473">
    <property type="entry name" value="MFS general substrate transporter"/>
    <property type="match status" value="1"/>
</dbReference>
<feature type="transmembrane region" description="Helical" evidence="9">
    <location>
        <begin position="1322"/>
        <end position="1341"/>
    </location>
</feature>
<dbReference type="Gene3D" id="1.20.1250.20">
    <property type="entry name" value="MFS general substrate transporter like domains"/>
    <property type="match status" value="2"/>
</dbReference>
<feature type="transmembrane region" description="Helical" evidence="9">
    <location>
        <begin position="587"/>
        <end position="607"/>
    </location>
</feature>
<feature type="transmembrane region" description="Helical" evidence="9">
    <location>
        <begin position="1233"/>
        <end position="1252"/>
    </location>
</feature>
<dbReference type="InterPro" id="IPR051788">
    <property type="entry name" value="MFS_Transporter"/>
</dbReference>
<name>A0A9Q9RJX3_FUSFU</name>
<gene>
    <name evidence="12" type="ORF">C2S_6351</name>
</gene>
<dbReference type="FunFam" id="1.20.1250.20:FF:000286">
    <property type="entry name" value="MFS efflux transporter"/>
    <property type="match status" value="1"/>
</dbReference>
<dbReference type="InterPro" id="IPR011701">
    <property type="entry name" value="MFS"/>
</dbReference>
<feature type="domain" description="Major facilitator superfamily (MFS) profile" evidence="11">
    <location>
        <begin position="960"/>
        <end position="1347"/>
    </location>
</feature>
<feature type="transmembrane region" description="Helical" evidence="9">
    <location>
        <begin position="357"/>
        <end position="382"/>
    </location>
</feature>
<feature type="transmembrane region" description="Helical" evidence="9">
    <location>
        <begin position="1292"/>
        <end position="1316"/>
    </location>
</feature>
<evidence type="ECO:0000256" key="1">
    <source>
        <dbReference type="ARBA" id="ARBA00004127"/>
    </source>
</evidence>
<feature type="transmembrane region" description="Helical" evidence="9">
    <location>
        <begin position="425"/>
        <end position="445"/>
    </location>
</feature>
<accession>A0A9Q9RJX3</accession>
<feature type="transmembrane region" description="Helical" evidence="9">
    <location>
        <begin position="963"/>
        <end position="985"/>
    </location>
</feature>
<dbReference type="GO" id="GO:0016020">
    <property type="term" value="C:membrane"/>
    <property type="evidence" value="ECO:0007669"/>
    <property type="project" value="TreeGrafter"/>
</dbReference>
<feature type="transmembrane region" description="Helical" evidence="9">
    <location>
        <begin position="689"/>
        <end position="707"/>
    </location>
</feature>
<dbReference type="FunFam" id="1.20.1250.20:FF:000308">
    <property type="entry name" value="MFS efflux transporter"/>
    <property type="match status" value="1"/>
</dbReference>
<organism evidence="12 13">
    <name type="scientific">Fusarium fujikuroi</name>
    <name type="common">Bakanae and foot rot disease fungus</name>
    <name type="synonym">Gibberella fujikuroi</name>
    <dbReference type="NCBI Taxonomy" id="5127"/>
    <lineage>
        <taxon>Eukaryota</taxon>
        <taxon>Fungi</taxon>
        <taxon>Dikarya</taxon>
        <taxon>Ascomycota</taxon>
        <taxon>Pezizomycotina</taxon>
        <taxon>Sordariomycetes</taxon>
        <taxon>Hypocreomycetidae</taxon>
        <taxon>Hypocreales</taxon>
        <taxon>Nectriaceae</taxon>
        <taxon>Fusarium</taxon>
        <taxon>Fusarium fujikuroi species complex</taxon>
    </lineage>
</organism>
<feature type="chain" id="PRO_5040319481" description="Major facilitator superfamily (MFS) profile domain-containing protein" evidence="10">
    <location>
        <begin position="24"/>
        <end position="1349"/>
    </location>
</feature>
<dbReference type="GO" id="GO:0012505">
    <property type="term" value="C:endomembrane system"/>
    <property type="evidence" value="ECO:0007669"/>
    <property type="project" value="UniProtKB-SubCell"/>
</dbReference>
<evidence type="ECO:0000256" key="7">
    <source>
        <dbReference type="ARBA" id="ARBA00023180"/>
    </source>
</evidence>
<dbReference type="Pfam" id="PF07779">
    <property type="entry name" value="Cas1_AcylT"/>
    <property type="match status" value="1"/>
</dbReference>
<feature type="transmembrane region" description="Helical" evidence="9">
    <location>
        <begin position="555"/>
        <end position="575"/>
    </location>
</feature>
<dbReference type="Pfam" id="PF07690">
    <property type="entry name" value="MFS_1"/>
    <property type="match status" value="2"/>
</dbReference>
<dbReference type="GO" id="GO:0022857">
    <property type="term" value="F:transmembrane transporter activity"/>
    <property type="evidence" value="ECO:0007669"/>
    <property type="project" value="InterPro"/>
</dbReference>
<feature type="transmembrane region" description="Helical" evidence="9">
    <location>
        <begin position="1114"/>
        <end position="1134"/>
    </location>
</feature>
<sequence>MNQSWSRLLPVVFATFFLALVAFKSLFPGDDPYRCRAVQKTGRWIDPIRDEHGNRDPFKQWQPDGCILNHYDSQDIRRCTEGRPIVIVGDSTSKNLGLAMASLLDNKQYKKDEAAKLFSKTTSFNMTYHGQRIERVANVYLSSHGVPGREQFVSHLETYVDEKTSPPSVERQKGPAMIYIAAGAWYTHPHYGGINSTALDPWDDRFSAFQDHLSKVDKFIGDNTPHEDWFSAPMDPRDGIGNQIFYAPPAGPRYLGNDTKMVIDRGRRAEEVVEMQDWLLDKEDEFNIPFVWSIANLVEGQDKVWRDPLRTGFHVKFHVAELRANILLNMRCNAKLDRMKPYPYSRTCCTDYGVKPLVQLSVVAFGIVYLAACIMCEVLDMFADRSADQSRFKLLNMQAGCLVLALLMCYYADRTQMMAKGSKLWQIKDFVALCIPCIAIMLATIRRIKSAVPEDLSVDMQEPDQPFLSRGQTDEWKGWMQFFILIYHWTGAHGGSIHVLMRVCVAAYLFQTGYGHTLYFLNKNDFSFNRVAATLLRLNILSCCLAYFMDTDYMFYHFPPLMSFWFLVVYATMAIRSRYNSDLQVMLAKICMSCLIASMLFMGTSPTRWVFEILNTVFKTQWSYKQWYRRVTLDMLVVYLGMLIAVANRHLKIPIHLGLRVTLALVGFFATIHYFYATPDLRVAAYTKWHPYVSLVPILGFIAMRNVSGPIRNYHSRAMAWLGRCSLETYILQFHILLAADTDGVLIVDGLFGDGSLMGDRWRTLMIILPIFLWISHAVAGSTGYIVKMIMYQGAEDEKLGRLSFWAWLQKMPGFSGLPIPKIRVLCILLVMWLLNVMSPGHEIPAVFDGGHSVVEAPKFPLEFPYPLRCQFDSVQLTMATSRSYPTQALELETLSLTHEAGATPKQPNPVLSTTGRRLGSHNDHAHEDDEFTGSGDEAAPPRATLVVEKWNEPIGNAFRVGAVYWSLFVSGANDAAYGALIPYLETYYELSYLVVSLIFLSPFVGFIVSAAVNNYLHMNIGQRWIAFMCGGSHALTYLILSQHPPYPVLVLAYVLAGLGNGIGLAAWNSYIGNLARSNELLGFMHASYGLGGTVSPLIATSMITQANLGWYDFYYVLLGMAVLETATLTYSFWPKTAQKYRETVHTESTRNEGTRAALFVKPHARVVWLCAFFLLGYVGTEVALGGWVVQFMLRVRNANPFDAGMTAVGFWLGITIGRLVLGMVIPKIGVKLSLMIFIPITMGLQLIFWLVPQFHVSAVAVSLQGFFLGPMFPCVIVALTMLLPRHLHVSAIGFAAAFGGSGAAVLPFAVGAIAQAKGVQVLQPIILAILAVLFIIWLGLPKIEKRKD</sequence>
<evidence type="ECO:0000256" key="10">
    <source>
        <dbReference type="SAM" id="SignalP"/>
    </source>
</evidence>
<dbReference type="Proteomes" id="UP000760494">
    <property type="component" value="Unassembled WGS sequence"/>
</dbReference>